<keyword evidence="6" id="KW-1185">Reference proteome</keyword>
<dbReference type="GO" id="GO:0015188">
    <property type="term" value="F:L-isoleucine transmembrane transporter activity"/>
    <property type="evidence" value="ECO:0007669"/>
    <property type="project" value="TreeGrafter"/>
</dbReference>
<comment type="caution">
    <text evidence="5">The sequence shown here is derived from an EMBL/GenBank/DDBJ whole genome shotgun (WGS) entry which is preliminary data.</text>
</comment>
<keyword evidence="1" id="KW-0813">Transport</keyword>
<dbReference type="PROSITE" id="PS50893">
    <property type="entry name" value="ABC_TRANSPORTER_2"/>
    <property type="match status" value="1"/>
</dbReference>
<dbReference type="GO" id="GO:0042941">
    <property type="term" value="P:D-alanine transmembrane transport"/>
    <property type="evidence" value="ECO:0007669"/>
    <property type="project" value="TreeGrafter"/>
</dbReference>
<organism evidence="5 6">
    <name type="scientific">Thermodesulfovibrio aggregans</name>
    <dbReference type="NCBI Taxonomy" id="86166"/>
    <lineage>
        <taxon>Bacteria</taxon>
        <taxon>Pseudomonadati</taxon>
        <taxon>Nitrospirota</taxon>
        <taxon>Thermodesulfovibrionia</taxon>
        <taxon>Thermodesulfovibrionales</taxon>
        <taxon>Thermodesulfovibrionaceae</taxon>
        <taxon>Thermodesulfovibrio</taxon>
    </lineage>
</organism>
<dbReference type="InterPro" id="IPR032823">
    <property type="entry name" value="BCA_ABC_TP_C"/>
</dbReference>
<proteinExistence type="predicted"/>
<dbReference type="GO" id="GO:0005886">
    <property type="term" value="C:plasma membrane"/>
    <property type="evidence" value="ECO:0007669"/>
    <property type="project" value="TreeGrafter"/>
</dbReference>
<dbReference type="GO" id="GO:0005524">
    <property type="term" value="F:ATP binding"/>
    <property type="evidence" value="ECO:0007669"/>
    <property type="project" value="UniProtKB-KW"/>
</dbReference>
<dbReference type="SUPFAM" id="SSF52540">
    <property type="entry name" value="P-loop containing nucleoside triphosphate hydrolases"/>
    <property type="match status" value="1"/>
</dbReference>
<dbReference type="CDD" id="cd03219">
    <property type="entry name" value="ABC_Mj1267_LivG_branched"/>
    <property type="match status" value="1"/>
</dbReference>
<dbReference type="Pfam" id="PF00005">
    <property type="entry name" value="ABC_tran"/>
    <property type="match status" value="1"/>
</dbReference>
<name>A0A0U9I885_9BACT</name>
<dbReference type="EMBL" id="BCNO01000001">
    <property type="protein sequence ID" value="GAQ93878.1"/>
    <property type="molecule type" value="Genomic_DNA"/>
</dbReference>
<evidence type="ECO:0000313" key="5">
    <source>
        <dbReference type="EMBL" id="GAQ93878.1"/>
    </source>
</evidence>
<dbReference type="PANTHER" id="PTHR45772">
    <property type="entry name" value="CONSERVED COMPONENT OF ABC TRANSPORTER FOR NATURAL AMINO ACIDS-RELATED"/>
    <property type="match status" value="1"/>
</dbReference>
<feature type="domain" description="ABC transporter" evidence="4">
    <location>
        <begin position="4"/>
        <end position="239"/>
    </location>
</feature>
<evidence type="ECO:0000313" key="6">
    <source>
        <dbReference type="Proteomes" id="UP000054976"/>
    </source>
</evidence>
<dbReference type="Gene3D" id="3.40.50.300">
    <property type="entry name" value="P-loop containing nucleotide triphosphate hydrolases"/>
    <property type="match status" value="1"/>
</dbReference>
<accession>A0A0U9I885</accession>
<dbReference type="OrthoDB" id="5405085at2"/>
<reference evidence="6" key="1">
    <citation type="submission" date="2016-01" db="EMBL/GenBank/DDBJ databases">
        <title>Draft genome sequence of Thermodesulfovibrio aggregans strain TGE-P1.</title>
        <authorList>
            <person name="Sekiguchi Y."/>
            <person name="Ohashi A."/>
            <person name="Matsuura N."/>
            <person name="Tourlousse M.D."/>
        </authorList>
    </citation>
    <scope>NUCLEOTIDE SEQUENCE [LARGE SCALE GENOMIC DNA]</scope>
    <source>
        <strain evidence="6">TGE-P1</strain>
    </source>
</reference>
<dbReference type="GO" id="GO:1903806">
    <property type="term" value="P:L-isoleucine import across plasma membrane"/>
    <property type="evidence" value="ECO:0007669"/>
    <property type="project" value="TreeGrafter"/>
</dbReference>
<dbReference type="AlphaFoldDB" id="A0A0U9I885"/>
<dbReference type="PANTHER" id="PTHR45772:SF7">
    <property type="entry name" value="AMINO ACID ABC TRANSPORTER ATP-BINDING PROTEIN"/>
    <property type="match status" value="1"/>
</dbReference>
<evidence type="ECO:0000259" key="4">
    <source>
        <dbReference type="PROSITE" id="PS50893"/>
    </source>
</evidence>
<dbReference type="InterPro" id="IPR003593">
    <property type="entry name" value="AAA+_ATPase"/>
</dbReference>
<dbReference type="GO" id="GO:0016887">
    <property type="term" value="F:ATP hydrolysis activity"/>
    <property type="evidence" value="ECO:0007669"/>
    <property type="project" value="InterPro"/>
</dbReference>
<dbReference type="InterPro" id="IPR051120">
    <property type="entry name" value="ABC_AA/LPS_Transport"/>
</dbReference>
<keyword evidence="2" id="KW-0547">Nucleotide-binding</keyword>
<evidence type="ECO:0000256" key="1">
    <source>
        <dbReference type="ARBA" id="ARBA00022448"/>
    </source>
</evidence>
<dbReference type="STRING" id="86166.TAGGR_142"/>
<evidence type="ECO:0000256" key="2">
    <source>
        <dbReference type="ARBA" id="ARBA00022741"/>
    </source>
</evidence>
<dbReference type="GO" id="GO:0015192">
    <property type="term" value="F:L-phenylalanine transmembrane transporter activity"/>
    <property type="evidence" value="ECO:0007669"/>
    <property type="project" value="TreeGrafter"/>
</dbReference>
<gene>
    <name evidence="5" type="ORF">TAGGR_142</name>
</gene>
<dbReference type="GO" id="GO:0015808">
    <property type="term" value="P:L-alanine transport"/>
    <property type="evidence" value="ECO:0007669"/>
    <property type="project" value="TreeGrafter"/>
</dbReference>
<dbReference type="InterPro" id="IPR027417">
    <property type="entry name" value="P-loop_NTPase"/>
</dbReference>
<dbReference type="Pfam" id="PF12399">
    <property type="entry name" value="BCA_ABC_TP_C"/>
    <property type="match status" value="1"/>
</dbReference>
<dbReference type="InterPro" id="IPR003439">
    <property type="entry name" value="ABC_transporter-like_ATP-bd"/>
</dbReference>
<dbReference type="RefSeq" id="WP_059175370.1">
    <property type="nucleotide sequence ID" value="NZ_BCNO01000001.1"/>
</dbReference>
<keyword evidence="3 5" id="KW-0067">ATP-binding</keyword>
<sequence>MIMLETKNLAKKYGGLEVLNNVNLKVYKGEILGLIGPNGAGKTTLMNLICRLTDITRGEIYYKGELINNKKPYEISKMGIARTFQVVKPFKGLTVLENVMVGAFYGRKNAKNRAEAKDIAMDALKIVGLLNEKDREPSILPIAQRKKLELARALAMDPELLILDEVMAGLNPKELDDIMKEILLLKERGITIIAIEHVMKVIMGISDRVVVLHLGELICEGKPHEVCNHPQVIEAYLGSKFAQRGVA</sequence>
<evidence type="ECO:0000256" key="3">
    <source>
        <dbReference type="ARBA" id="ARBA00022840"/>
    </source>
</evidence>
<dbReference type="Proteomes" id="UP000054976">
    <property type="component" value="Unassembled WGS sequence"/>
</dbReference>
<dbReference type="GO" id="GO:1903805">
    <property type="term" value="P:L-valine import across plasma membrane"/>
    <property type="evidence" value="ECO:0007669"/>
    <property type="project" value="TreeGrafter"/>
</dbReference>
<dbReference type="SMART" id="SM00382">
    <property type="entry name" value="AAA"/>
    <property type="match status" value="1"/>
</dbReference>
<dbReference type="GO" id="GO:0005304">
    <property type="term" value="F:L-valine transmembrane transporter activity"/>
    <property type="evidence" value="ECO:0007669"/>
    <property type="project" value="TreeGrafter"/>
</dbReference>
<protein>
    <submittedName>
        <fullName evidence="5">Branched-chain amino acid transport system ATP-binding protein</fullName>
    </submittedName>
</protein>